<evidence type="ECO:0000313" key="2">
    <source>
        <dbReference type="Proteomes" id="UP000241842"/>
    </source>
</evidence>
<accession>A0A2H4PRM7</accession>
<keyword evidence="2" id="KW-1185">Reference proteome</keyword>
<dbReference type="Proteomes" id="UP000241842">
    <property type="component" value="Segment"/>
</dbReference>
<dbReference type="RefSeq" id="YP_009620643.1">
    <property type="nucleotide sequence ID" value="NC_042090.1"/>
</dbReference>
<name>A0A2H4PRM7_9CAUD</name>
<evidence type="ECO:0008006" key="3">
    <source>
        <dbReference type="Google" id="ProtNLM"/>
    </source>
</evidence>
<dbReference type="PROSITE" id="PS51257">
    <property type="entry name" value="PROKAR_LIPOPROTEIN"/>
    <property type="match status" value="1"/>
</dbReference>
<sequence length="130" mass="14497">MKRLRAIMSAIVLSSVILLTGCPADSDVASHNLSKSSDNFEVQRRIVFYNGITGDYMLTIEGLCTRDNTSTEHVLGVVCKVGDGQYKKHLLGLSDNVTFFMEQVDPVSVSKYHYRVVFKPSVIIPDIDIR</sequence>
<proteinExistence type="predicted"/>
<reference evidence="2" key="1">
    <citation type="submission" date="2017-10" db="EMBL/GenBank/DDBJ databases">
        <title>Isolation and characterization of a group of new proteus bacteriophages.</title>
        <authorList>
            <person name="Kozlova Y.N."/>
            <person name="Morozova V.V."/>
            <person name="Babkin I.V."/>
            <person name="Tikunova N.V."/>
            <person name="Bokovaya O.V."/>
            <person name="Shedko E.D."/>
        </authorList>
    </citation>
    <scope>NUCLEOTIDE SEQUENCE [LARGE SCALE GENOMIC DNA]</scope>
</reference>
<dbReference type="OrthoDB" id="19721at10239"/>
<dbReference type="InterPro" id="IPR058243">
    <property type="entry name" value="Phage_VG64"/>
</dbReference>
<dbReference type="GeneID" id="40097296"/>
<evidence type="ECO:0000313" key="1">
    <source>
        <dbReference type="EMBL" id="ATW69959.1"/>
    </source>
</evidence>
<dbReference type="Pfam" id="PF25682">
    <property type="entry name" value="Phage_VG64"/>
    <property type="match status" value="1"/>
</dbReference>
<organism evidence="1 2">
    <name type="scientific">Proteus phage PM135</name>
    <dbReference type="NCBI Taxonomy" id="2048008"/>
    <lineage>
        <taxon>Viruses</taxon>
        <taxon>Duplodnaviria</taxon>
        <taxon>Heunggongvirae</taxon>
        <taxon>Uroviricota</taxon>
        <taxon>Caudoviricetes</taxon>
        <taxon>Demerecviridae</taxon>
        <taxon>Novosibvirus</taxon>
        <taxon>Novosibvirus PM135</taxon>
    </lineage>
</organism>
<protein>
    <recommendedName>
        <fullName evidence="3">Lipoprotein</fullName>
    </recommendedName>
</protein>
<dbReference type="KEGG" id="vg:40097296"/>
<dbReference type="EMBL" id="MG030347">
    <property type="protein sequence ID" value="ATW69959.1"/>
    <property type="molecule type" value="Genomic_DNA"/>
</dbReference>